<feature type="domain" description="K Homology" evidence="3">
    <location>
        <begin position="206"/>
        <end position="280"/>
    </location>
</feature>
<keyword evidence="1" id="KW-0677">Repeat</keyword>
<evidence type="ECO:0000313" key="4">
    <source>
        <dbReference type="EMBL" id="KJB34947.1"/>
    </source>
</evidence>
<name>A0A0D2NP76_GOSRA</name>
<reference evidence="4 5" key="1">
    <citation type="journal article" date="2012" name="Nature">
        <title>Repeated polyploidization of Gossypium genomes and the evolution of spinnable cotton fibres.</title>
        <authorList>
            <person name="Paterson A.H."/>
            <person name="Wendel J.F."/>
            <person name="Gundlach H."/>
            <person name="Guo H."/>
            <person name="Jenkins J."/>
            <person name="Jin D."/>
            <person name="Llewellyn D."/>
            <person name="Showmaker K.C."/>
            <person name="Shu S."/>
            <person name="Udall J."/>
            <person name="Yoo M.J."/>
            <person name="Byers R."/>
            <person name="Chen W."/>
            <person name="Doron-Faigenboim A."/>
            <person name="Duke M.V."/>
            <person name="Gong L."/>
            <person name="Grimwood J."/>
            <person name="Grover C."/>
            <person name="Grupp K."/>
            <person name="Hu G."/>
            <person name="Lee T.H."/>
            <person name="Li J."/>
            <person name="Lin L."/>
            <person name="Liu T."/>
            <person name="Marler B.S."/>
            <person name="Page J.T."/>
            <person name="Roberts A.W."/>
            <person name="Romanel E."/>
            <person name="Sanders W.S."/>
            <person name="Szadkowski E."/>
            <person name="Tan X."/>
            <person name="Tang H."/>
            <person name="Xu C."/>
            <person name="Wang J."/>
            <person name="Wang Z."/>
            <person name="Zhang D."/>
            <person name="Zhang L."/>
            <person name="Ashrafi H."/>
            <person name="Bedon F."/>
            <person name="Bowers J.E."/>
            <person name="Brubaker C.L."/>
            <person name="Chee P.W."/>
            <person name="Das S."/>
            <person name="Gingle A.R."/>
            <person name="Haigler C.H."/>
            <person name="Harker D."/>
            <person name="Hoffmann L.V."/>
            <person name="Hovav R."/>
            <person name="Jones D.C."/>
            <person name="Lemke C."/>
            <person name="Mansoor S."/>
            <person name="ur Rahman M."/>
            <person name="Rainville L.N."/>
            <person name="Rambani A."/>
            <person name="Reddy U.K."/>
            <person name="Rong J.K."/>
            <person name="Saranga Y."/>
            <person name="Scheffler B.E."/>
            <person name="Scheffler J.A."/>
            <person name="Stelly D.M."/>
            <person name="Triplett B.A."/>
            <person name="Van Deynze A."/>
            <person name="Vaslin M.F."/>
            <person name="Waghmare V.N."/>
            <person name="Walford S.A."/>
            <person name="Wright R.J."/>
            <person name="Zaki E.A."/>
            <person name="Zhang T."/>
            <person name="Dennis E.S."/>
            <person name="Mayer K.F."/>
            <person name="Peterson D.G."/>
            <person name="Rokhsar D.S."/>
            <person name="Wang X."/>
            <person name="Schmutz J."/>
        </authorList>
    </citation>
    <scope>NUCLEOTIDE SEQUENCE [LARGE SCALE GENOMIC DNA]</scope>
</reference>
<dbReference type="CDD" id="cd22462">
    <property type="entry name" value="KH-I_HEN4_like_rpt5"/>
    <property type="match status" value="1"/>
</dbReference>
<dbReference type="SUPFAM" id="SSF54791">
    <property type="entry name" value="Eukaryotic type KH-domain (KH-domain type I)"/>
    <property type="match status" value="3"/>
</dbReference>
<sequence length="443" mass="46789">MDQFSVFSLSCDQIIGEPEAVKKALFAVSAIMYKFSPREEIPLETTVAEAPSAQSIIIPSDVPIYPPGGLYPNPDPILPSRSVPPILGAAHVSDLQGYGDTGSTWPVYSSALPLVSGFSGASRSEELIVRVLCPFDKIGRVIGRAGSTIKSIRQASGARIDVDDTKADRDDCIITVIATESPDDLKSMAVEAVLLLQGKINDEDYETVIMRLLVPSKVIGCIIGKGGSIINEIRKRTKADVRISKKDKPKCADANDELVEVAGEVSSVRDALIQIVLRLRDDVLKEKDGGHNPSVGADALYSGGASLSVSSLLSSVPPVATLAFDQRAESGSDLGVLSSSSLYGYGTLPMGENGYGSMSSYSSKLYGGLPASSTLEILIPANAVGKVMGKGGLNLANIRKLSGAMIEISESKSSRGERVALITGTPQQKREAENLIQAFIMAT</sequence>
<dbReference type="CDD" id="cd22460">
    <property type="entry name" value="KH-I_PEPPER_rpt2_like"/>
    <property type="match status" value="1"/>
</dbReference>
<feature type="domain" description="K Homology" evidence="3">
    <location>
        <begin position="371"/>
        <end position="441"/>
    </location>
</feature>
<accession>A0A0D2NP76</accession>
<dbReference type="GO" id="GO:0003723">
    <property type="term" value="F:RNA binding"/>
    <property type="evidence" value="ECO:0007669"/>
    <property type="project" value="UniProtKB-UniRule"/>
</dbReference>
<dbReference type="Proteomes" id="UP000032304">
    <property type="component" value="Chromosome 6"/>
</dbReference>
<evidence type="ECO:0000313" key="5">
    <source>
        <dbReference type="Proteomes" id="UP000032304"/>
    </source>
</evidence>
<dbReference type="OMA" id="TIMYKFS"/>
<evidence type="ECO:0000256" key="1">
    <source>
        <dbReference type="ARBA" id="ARBA00022737"/>
    </source>
</evidence>
<dbReference type="EMBL" id="CM001745">
    <property type="protein sequence ID" value="KJB34947.1"/>
    <property type="molecule type" value="Genomic_DNA"/>
</dbReference>
<dbReference type="AlphaFoldDB" id="A0A0D2NP76"/>
<keyword evidence="2" id="KW-0694">RNA-binding</keyword>
<dbReference type="InterPro" id="IPR004088">
    <property type="entry name" value="KH_dom_type_1"/>
</dbReference>
<dbReference type="Gramene" id="KJB34947">
    <property type="protein sequence ID" value="KJB34947"/>
    <property type="gene ID" value="B456_006G092200"/>
</dbReference>
<evidence type="ECO:0000259" key="3">
    <source>
        <dbReference type="SMART" id="SM00322"/>
    </source>
</evidence>
<dbReference type="PROSITE" id="PS50084">
    <property type="entry name" value="KH_TYPE_1"/>
    <property type="match status" value="3"/>
</dbReference>
<evidence type="ECO:0000256" key="2">
    <source>
        <dbReference type="PROSITE-ProRule" id="PRU00117"/>
    </source>
</evidence>
<proteinExistence type="predicted"/>
<dbReference type="CDD" id="cd22459">
    <property type="entry name" value="KH-I_PEPPER_rpt1_like"/>
    <property type="match status" value="1"/>
</dbReference>
<feature type="domain" description="K Homology" evidence="3">
    <location>
        <begin position="125"/>
        <end position="197"/>
    </location>
</feature>
<dbReference type="InterPro" id="IPR004087">
    <property type="entry name" value="KH_dom"/>
</dbReference>
<organism evidence="4 5">
    <name type="scientific">Gossypium raimondii</name>
    <name type="common">Peruvian cotton</name>
    <name type="synonym">Gossypium klotzschianum subsp. raimondii</name>
    <dbReference type="NCBI Taxonomy" id="29730"/>
    <lineage>
        <taxon>Eukaryota</taxon>
        <taxon>Viridiplantae</taxon>
        <taxon>Streptophyta</taxon>
        <taxon>Embryophyta</taxon>
        <taxon>Tracheophyta</taxon>
        <taxon>Spermatophyta</taxon>
        <taxon>Magnoliopsida</taxon>
        <taxon>eudicotyledons</taxon>
        <taxon>Gunneridae</taxon>
        <taxon>Pentapetalae</taxon>
        <taxon>rosids</taxon>
        <taxon>malvids</taxon>
        <taxon>Malvales</taxon>
        <taxon>Malvaceae</taxon>
        <taxon>Malvoideae</taxon>
        <taxon>Gossypium</taxon>
    </lineage>
</organism>
<protein>
    <recommendedName>
        <fullName evidence="3">K Homology domain-containing protein</fullName>
    </recommendedName>
</protein>
<dbReference type="PANTHER" id="PTHR10288">
    <property type="entry name" value="KH DOMAIN CONTAINING RNA BINDING PROTEIN"/>
    <property type="match status" value="1"/>
</dbReference>
<dbReference type="Gene3D" id="3.30.1370.10">
    <property type="entry name" value="K Homology domain, type 1"/>
    <property type="match status" value="3"/>
</dbReference>
<keyword evidence="5" id="KW-1185">Reference proteome</keyword>
<dbReference type="InterPro" id="IPR036612">
    <property type="entry name" value="KH_dom_type_1_sf"/>
</dbReference>
<dbReference type="SMART" id="SM00322">
    <property type="entry name" value="KH"/>
    <property type="match status" value="3"/>
</dbReference>
<dbReference type="Pfam" id="PF00013">
    <property type="entry name" value="KH_1"/>
    <property type="match status" value="3"/>
</dbReference>
<gene>
    <name evidence="4" type="ORF">B456_006G092200</name>
</gene>